<protein>
    <submittedName>
        <fullName evidence="5">Hydrogenase maturation protease</fullName>
    </submittedName>
</protein>
<dbReference type="GO" id="GO:0004190">
    <property type="term" value="F:aspartic-type endopeptidase activity"/>
    <property type="evidence" value="ECO:0007669"/>
    <property type="project" value="UniProtKB-KW"/>
</dbReference>
<dbReference type="InterPro" id="IPR023430">
    <property type="entry name" value="Pept_HybD-like_dom_sf"/>
</dbReference>
<dbReference type="GeneID" id="5562955"/>
<dbReference type="PANTHER" id="PTHR30302">
    <property type="entry name" value="HYDROGENASE 1 MATURATION PROTEASE"/>
    <property type="match status" value="1"/>
</dbReference>
<evidence type="ECO:0000313" key="6">
    <source>
        <dbReference type="Proteomes" id="UP000000262"/>
    </source>
</evidence>
<dbReference type="Proteomes" id="UP000000262">
    <property type="component" value="Chromosome"/>
</dbReference>
<accession>A8A9T5</accession>
<sequence>MRRALVLGLGNRNLGDDAVGSCLAEALAARAPEGVEVKDGDDMGLGLLGFLEGYDLVIFVDASPDVEDVEAFLIEAEKAELEEAREMVQDSHKAGPVALAVLAKKSGLFQGKAYFVAFKPESLCFMCKPSEASLERALKAAELVNKLLQKEGFPQFDLEGLRLDLIRTCEKSSVEASWAV</sequence>
<gene>
    <name evidence="5" type="ordered locus">Igni_0504</name>
</gene>
<dbReference type="GO" id="GO:0008047">
    <property type="term" value="F:enzyme activator activity"/>
    <property type="evidence" value="ECO:0007669"/>
    <property type="project" value="InterPro"/>
</dbReference>
<evidence type="ECO:0000256" key="3">
    <source>
        <dbReference type="ARBA" id="ARBA00022750"/>
    </source>
</evidence>
<keyword evidence="6" id="KW-1185">Reference proteome</keyword>
<keyword evidence="4" id="KW-0378">Hydrolase</keyword>
<dbReference type="KEGG" id="iho:Igni_0504"/>
<dbReference type="eggNOG" id="arCOG04429">
    <property type="taxonomic scope" value="Archaea"/>
</dbReference>
<evidence type="ECO:0000256" key="1">
    <source>
        <dbReference type="ARBA" id="ARBA00006814"/>
    </source>
</evidence>
<name>A8A9T5_IGNH4</name>
<dbReference type="OrthoDB" id="44145at2157"/>
<dbReference type="EMBL" id="CP000816">
    <property type="protein sequence ID" value="ABU81687.1"/>
    <property type="molecule type" value="Genomic_DNA"/>
</dbReference>
<keyword evidence="3" id="KW-0064">Aspartyl protease</keyword>
<dbReference type="PANTHER" id="PTHR30302:SF1">
    <property type="entry name" value="HYDROGENASE 2 MATURATION PROTEASE"/>
    <property type="match status" value="1"/>
</dbReference>
<dbReference type="HOGENOM" id="CLU_128027_0_0_2"/>
<proteinExistence type="inferred from homology"/>
<reference evidence="5 6" key="1">
    <citation type="journal article" date="2008" name="Genome Biol.">
        <title>A genomic analysis of the archaeal system Ignicoccus hospitalis-Nanoarchaeum equitans.</title>
        <authorList>
            <person name="Podar M."/>
            <person name="Anderson I."/>
            <person name="Makarova K.S."/>
            <person name="Elkins J.G."/>
            <person name="Ivanova N."/>
            <person name="Wall M.A."/>
            <person name="Lykidis A."/>
            <person name="Mavromatis K."/>
            <person name="Sun H."/>
            <person name="Hudson M.E."/>
            <person name="Chen W."/>
            <person name="Deciu C."/>
            <person name="Hutchison D."/>
            <person name="Eads J.R."/>
            <person name="Anderson A."/>
            <person name="Fernandes F."/>
            <person name="Szeto E."/>
            <person name="Lapidus A."/>
            <person name="Kyrpides N.C."/>
            <person name="Saier M.H.Jr."/>
            <person name="Richardson P.M."/>
            <person name="Rachel R."/>
            <person name="Huber H."/>
            <person name="Eisen J.A."/>
            <person name="Koonin E.V."/>
            <person name="Keller M."/>
            <person name="Stetter K.O."/>
        </authorList>
    </citation>
    <scope>NUCLEOTIDE SEQUENCE [LARGE SCALE GENOMIC DNA]</scope>
    <source>
        <strain evidence="6">KIN4/I / DSM 18386 / JCM 14125</strain>
    </source>
</reference>
<dbReference type="AlphaFoldDB" id="A8A9T5"/>
<evidence type="ECO:0000313" key="5">
    <source>
        <dbReference type="EMBL" id="ABU81687.1"/>
    </source>
</evidence>
<dbReference type="RefSeq" id="WP_011998539.1">
    <property type="nucleotide sequence ID" value="NC_009776.1"/>
</dbReference>
<dbReference type="GO" id="GO:0016485">
    <property type="term" value="P:protein processing"/>
    <property type="evidence" value="ECO:0007669"/>
    <property type="project" value="TreeGrafter"/>
</dbReference>
<keyword evidence="2 5" id="KW-0645">Protease</keyword>
<dbReference type="InterPro" id="IPR000671">
    <property type="entry name" value="Peptidase_A31"/>
</dbReference>
<comment type="similarity">
    <text evidence="1">Belongs to the peptidase A31 family.</text>
</comment>
<dbReference type="NCBIfam" id="TIGR00072">
    <property type="entry name" value="hydrog_prot"/>
    <property type="match status" value="1"/>
</dbReference>
<evidence type="ECO:0000256" key="2">
    <source>
        <dbReference type="ARBA" id="ARBA00022670"/>
    </source>
</evidence>
<organism evidence="5 6">
    <name type="scientific">Ignicoccus hospitalis (strain KIN4/I / DSM 18386 / JCM 14125)</name>
    <dbReference type="NCBI Taxonomy" id="453591"/>
    <lineage>
        <taxon>Archaea</taxon>
        <taxon>Thermoproteota</taxon>
        <taxon>Thermoprotei</taxon>
        <taxon>Desulfurococcales</taxon>
        <taxon>Desulfurococcaceae</taxon>
        <taxon>Ignicoccus</taxon>
    </lineage>
</organism>
<dbReference type="STRING" id="453591.Igni_0504"/>
<dbReference type="SUPFAM" id="SSF53163">
    <property type="entry name" value="HybD-like"/>
    <property type="match status" value="1"/>
</dbReference>
<dbReference type="Gene3D" id="3.40.50.1450">
    <property type="entry name" value="HybD-like"/>
    <property type="match status" value="1"/>
</dbReference>
<evidence type="ECO:0000256" key="4">
    <source>
        <dbReference type="ARBA" id="ARBA00022801"/>
    </source>
</evidence>